<comment type="catalytic activity">
    <reaction evidence="5">
        <text>an L-alpha-D-Hep-(1-&gt;5)-[alpha-Kdo-(2-&gt;4)]-alpha-Kdo-(2-&gt;6)-lipid A + ADP-L-glycero-beta-D-manno-heptose = an L-alpha-D-Hep-(1-&gt;3)-L-alpha-D-Hep-(1-&gt;5)-[alpha-Kdo-(2-&gt;4)]-alpha-Kdo-(2-&gt;6)-lipid A + ADP + H(+)</text>
        <dbReference type="Rhea" id="RHEA:74071"/>
        <dbReference type="ChEBI" id="CHEBI:15378"/>
        <dbReference type="ChEBI" id="CHEBI:61506"/>
        <dbReference type="ChEBI" id="CHEBI:193068"/>
        <dbReference type="ChEBI" id="CHEBI:193069"/>
        <dbReference type="ChEBI" id="CHEBI:456216"/>
        <dbReference type="EC" id="2.4.99.24"/>
    </reaction>
</comment>
<evidence type="ECO:0000313" key="7">
    <source>
        <dbReference type="Proteomes" id="UP000275394"/>
    </source>
</evidence>
<dbReference type="EMBL" id="RKHR01000006">
    <property type="protein sequence ID" value="ROR98830.1"/>
    <property type="molecule type" value="Genomic_DNA"/>
</dbReference>
<gene>
    <name evidence="6" type="ORF">EDC56_3065</name>
</gene>
<dbReference type="Pfam" id="PF01075">
    <property type="entry name" value="Glyco_transf_9"/>
    <property type="match status" value="1"/>
</dbReference>
<dbReference type="FunFam" id="3.40.50.2000:FF:000023">
    <property type="entry name" value="ADP-heptose--LPS heptosyltransferase II"/>
    <property type="match status" value="1"/>
</dbReference>
<name>A0A3N2DGA7_9GAMM</name>
<evidence type="ECO:0000256" key="1">
    <source>
        <dbReference type="ARBA" id="ARBA00022676"/>
    </source>
</evidence>
<dbReference type="InterPro" id="IPR051199">
    <property type="entry name" value="LPS_LOS_Heptosyltrfase"/>
</dbReference>
<dbReference type="PANTHER" id="PTHR30160:SF7">
    <property type="entry name" value="ADP-HEPTOSE--LPS HEPTOSYLTRANSFERASE 2"/>
    <property type="match status" value="1"/>
</dbReference>
<dbReference type="NCBIfam" id="TIGR02195">
    <property type="entry name" value="heptsyl_trn_II"/>
    <property type="match status" value="1"/>
</dbReference>
<dbReference type="InterPro" id="IPR011910">
    <property type="entry name" value="RfaF"/>
</dbReference>
<keyword evidence="1" id="KW-0328">Glycosyltransferase</keyword>
<dbReference type="CDD" id="cd03789">
    <property type="entry name" value="GT9_LPS_heptosyltransferase"/>
    <property type="match status" value="1"/>
</dbReference>
<evidence type="ECO:0000256" key="5">
    <source>
        <dbReference type="ARBA" id="ARBA00047503"/>
    </source>
</evidence>
<dbReference type="GO" id="GO:0008713">
    <property type="term" value="F:ADP-heptose-lipopolysaccharide heptosyltransferase activity"/>
    <property type="evidence" value="ECO:0007669"/>
    <property type="project" value="UniProtKB-EC"/>
</dbReference>
<accession>A0A3N2DGA7</accession>
<evidence type="ECO:0000256" key="4">
    <source>
        <dbReference type="ARBA" id="ARBA00044042"/>
    </source>
</evidence>
<evidence type="ECO:0000313" key="6">
    <source>
        <dbReference type="EMBL" id="ROR98830.1"/>
    </source>
</evidence>
<dbReference type="Proteomes" id="UP000275394">
    <property type="component" value="Unassembled WGS sequence"/>
</dbReference>
<reference evidence="6 7" key="1">
    <citation type="submission" date="2018-11" db="EMBL/GenBank/DDBJ databases">
        <title>Genomic Encyclopedia of Type Strains, Phase IV (KMG-IV): sequencing the most valuable type-strain genomes for metagenomic binning, comparative biology and taxonomic classification.</title>
        <authorList>
            <person name="Goeker M."/>
        </authorList>
    </citation>
    <scope>NUCLEOTIDE SEQUENCE [LARGE SCALE GENOMIC DNA]</scope>
    <source>
        <strain evidence="6 7">DSM 100316</strain>
    </source>
</reference>
<dbReference type="AlphaFoldDB" id="A0A3N2DGA7"/>
<dbReference type="GO" id="GO:0005829">
    <property type="term" value="C:cytosol"/>
    <property type="evidence" value="ECO:0007669"/>
    <property type="project" value="TreeGrafter"/>
</dbReference>
<evidence type="ECO:0000256" key="3">
    <source>
        <dbReference type="ARBA" id="ARBA00043995"/>
    </source>
</evidence>
<dbReference type="OrthoDB" id="9797795at2"/>
<dbReference type="EC" id="2.4.99.24" evidence="4"/>
<sequence length="347" mass="37901">MSSVEKILIVGPSWVGDMVMAQSLFITLLERYPGAVIHVLAPDWSRPILERMPEVAGTVVMPIGHGSLQLKQRFKMGRAMRAEQYTRAIVLPNSLKSAFIPLFADIPIRTGWRGEYRFGFLNDIRLLDKHRYPLMVERFVALGVAADKPLPAIVNPKLVADADNCQRLQQQHGLSLTVPVLSLCPGAEFGPAKRWPSEHYAAVAEQAVADGMQVWLFGSAKDRVVTDEIVSLMSPEYRAAVVNLAGETRLGDSVDLLSLSSVVISNDSGLMHVAAAVSVPLVAVYGSTSPEFTPPLSAHVEVIASDIDCRPCFQRECPLGHLDCLTKLSPVEVFAAVKRLLVNKEAV</sequence>
<dbReference type="PANTHER" id="PTHR30160">
    <property type="entry name" value="TETRAACYLDISACCHARIDE 4'-KINASE-RELATED"/>
    <property type="match status" value="1"/>
</dbReference>
<proteinExistence type="inferred from homology"/>
<organism evidence="6 7">
    <name type="scientific">Sinobacterium caligoides</name>
    <dbReference type="NCBI Taxonomy" id="933926"/>
    <lineage>
        <taxon>Bacteria</taxon>
        <taxon>Pseudomonadati</taxon>
        <taxon>Pseudomonadota</taxon>
        <taxon>Gammaproteobacteria</taxon>
        <taxon>Cellvibrionales</taxon>
        <taxon>Spongiibacteraceae</taxon>
        <taxon>Sinobacterium</taxon>
    </lineage>
</organism>
<dbReference type="Gene3D" id="3.40.50.2000">
    <property type="entry name" value="Glycogen Phosphorylase B"/>
    <property type="match status" value="2"/>
</dbReference>
<dbReference type="RefSeq" id="WP_123713403.1">
    <property type="nucleotide sequence ID" value="NZ_RKHR01000006.1"/>
</dbReference>
<protein>
    <recommendedName>
        <fullName evidence="4">lipopolysaccharide heptosyltransferase II</fullName>
        <ecNumber evidence="4">2.4.99.24</ecNumber>
    </recommendedName>
</protein>
<evidence type="ECO:0000256" key="2">
    <source>
        <dbReference type="ARBA" id="ARBA00022679"/>
    </source>
</evidence>
<keyword evidence="7" id="KW-1185">Reference proteome</keyword>
<keyword evidence="2 6" id="KW-0808">Transferase</keyword>
<dbReference type="GO" id="GO:0009244">
    <property type="term" value="P:lipopolysaccharide core region biosynthetic process"/>
    <property type="evidence" value="ECO:0007669"/>
    <property type="project" value="TreeGrafter"/>
</dbReference>
<dbReference type="InterPro" id="IPR002201">
    <property type="entry name" value="Glyco_trans_9"/>
</dbReference>
<comment type="similarity">
    <text evidence="3">Belongs to the glycosyltransferase 9 family.</text>
</comment>
<dbReference type="SUPFAM" id="SSF53756">
    <property type="entry name" value="UDP-Glycosyltransferase/glycogen phosphorylase"/>
    <property type="match status" value="1"/>
</dbReference>
<comment type="caution">
    <text evidence="6">The sequence shown here is derived from an EMBL/GenBank/DDBJ whole genome shotgun (WGS) entry which is preliminary data.</text>
</comment>